<gene>
    <name evidence="1" type="ORF">CQ12_25335</name>
</gene>
<keyword evidence="2" id="KW-1185">Reference proteome</keyword>
<organism evidence="1 2">
    <name type="scientific">Bradyrhizobium jicamae</name>
    <dbReference type="NCBI Taxonomy" id="280332"/>
    <lineage>
        <taxon>Bacteria</taxon>
        <taxon>Pseudomonadati</taxon>
        <taxon>Pseudomonadota</taxon>
        <taxon>Alphaproteobacteria</taxon>
        <taxon>Hyphomicrobiales</taxon>
        <taxon>Nitrobacteraceae</taxon>
        <taxon>Bradyrhizobium</taxon>
    </lineage>
</organism>
<reference evidence="1 2" key="1">
    <citation type="submission" date="2014-03" db="EMBL/GenBank/DDBJ databases">
        <title>Bradyrhizobium valentinum sp. nov., isolated from effective nodules of Lupinus mariae-josephae, a lupine endemic of basic-lime soils in Eastern Spain.</title>
        <authorList>
            <person name="Duran D."/>
            <person name="Rey L."/>
            <person name="Navarro A."/>
            <person name="Busquets A."/>
            <person name="Imperial J."/>
            <person name="Ruiz-Argueso T."/>
        </authorList>
    </citation>
    <scope>NUCLEOTIDE SEQUENCE [LARGE SCALE GENOMIC DNA]</scope>
    <source>
        <strain evidence="1 2">PAC68</strain>
    </source>
</reference>
<evidence type="ECO:0000313" key="1">
    <source>
        <dbReference type="EMBL" id="KRR07926.1"/>
    </source>
</evidence>
<protein>
    <submittedName>
        <fullName evidence="1">Uncharacterized protein</fullName>
    </submittedName>
</protein>
<evidence type="ECO:0000313" key="2">
    <source>
        <dbReference type="Proteomes" id="UP000050863"/>
    </source>
</evidence>
<comment type="caution">
    <text evidence="1">The sequence shown here is derived from an EMBL/GenBank/DDBJ whole genome shotgun (WGS) entry which is preliminary data.</text>
</comment>
<dbReference type="EMBL" id="LLXZ01000096">
    <property type="protein sequence ID" value="KRR07926.1"/>
    <property type="molecule type" value="Genomic_DNA"/>
</dbReference>
<dbReference type="AlphaFoldDB" id="A0A0R3LSP0"/>
<sequence length="66" mass="7481">MLRQLSDRRMFMGTCITQAIRTEAISIGFDIQLELVTQQADTDTGSYASSSDEAYSLLRRFWNDVG</sequence>
<accession>A0A0R3LSP0</accession>
<name>A0A0R3LSP0_9BRAD</name>
<proteinExistence type="predicted"/>
<dbReference type="Proteomes" id="UP000050863">
    <property type="component" value="Unassembled WGS sequence"/>
</dbReference>